<dbReference type="GO" id="GO:0005506">
    <property type="term" value="F:iron ion binding"/>
    <property type="evidence" value="ECO:0007669"/>
    <property type="project" value="InterPro"/>
</dbReference>
<keyword evidence="2" id="KW-0813">Transport</keyword>
<keyword evidence="4" id="KW-0679">Respiratory chain</keyword>
<dbReference type="InterPro" id="IPR009056">
    <property type="entry name" value="Cyt_c-like_dom"/>
</dbReference>
<dbReference type="PANTHER" id="PTHR33751">
    <property type="entry name" value="CBB3-TYPE CYTOCHROME C OXIDASE SUBUNIT FIXP"/>
    <property type="match status" value="1"/>
</dbReference>
<evidence type="ECO:0000256" key="7">
    <source>
        <dbReference type="ARBA" id="ARBA00023004"/>
    </source>
</evidence>
<keyword evidence="10" id="KW-0732">Signal</keyword>
<protein>
    <submittedName>
        <fullName evidence="12">Cytochrome c oxidase cbb3-type subunit 3</fullName>
    </submittedName>
</protein>
<keyword evidence="5 8" id="KW-0479">Metal-binding</keyword>
<dbReference type="InterPro" id="IPR008168">
    <property type="entry name" value="Cyt_C_IC"/>
</dbReference>
<dbReference type="SUPFAM" id="SSF46626">
    <property type="entry name" value="Cytochrome c"/>
    <property type="match status" value="1"/>
</dbReference>
<name>A0A1M5XCP0_9BRAD</name>
<feature type="domain" description="Cytochrome c" evidence="11">
    <location>
        <begin position="76"/>
        <end position="154"/>
    </location>
</feature>
<feature type="signal peptide" evidence="10">
    <location>
        <begin position="1"/>
        <end position="35"/>
    </location>
</feature>
<evidence type="ECO:0000313" key="13">
    <source>
        <dbReference type="Proteomes" id="UP000189796"/>
    </source>
</evidence>
<dbReference type="AlphaFoldDB" id="A0A1M5XCP0"/>
<keyword evidence="6" id="KW-0249">Electron transport</keyword>
<dbReference type="RefSeq" id="WP_079605486.1">
    <property type="nucleotide sequence ID" value="NZ_LT670817.1"/>
</dbReference>
<dbReference type="PROSITE" id="PS51007">
    <property type="entry name" value="CYTC"/>
    <property type="match status" value="1"/>
</dbReference>
<evidence type="ECO:0000256" key="5">
    <source>
        <dbReference type="ARBA" id="ARBA00022723"/>
    </source>
</evidence>
<evidence type="ECO:0000256" key="9">
    <source>
        <dbReference type="SAM" id="MobiDB-lite"/>
    </source>
</evidence>
<dbReference type="PANTHER" id="PTHR33751:SF1">
    <property type="entry name" value="CBB3-TYPE CYTOCHROME C OXIDASE SUBUNIT FIXP"/>
    <property type="match status" value="1"/>
</dbReference>
<dbReference type="InterPro" id="IPR036909">
    <property type="entry name" value="Cyt_c-like_dom_sf"/>
</dbReference>
<gene>
    <name evidence="12" type="ORF">SAMN05443248_7238</name>
</gene>
<organism evidence="12 13">
    <name type="scientific">Bradyrhizobium erythrophlei</name>
    <dbReference type="NCBI Taxonomy" id="1437360"/>
    <lineage>
        <taxon>Bacteria</taxon>
        <taxon>Pseudomonadati</taxon>
        <taxon>Pseudomonadota</taxon>
        <taxon>Alphaproteobacteria</taxon>
        <taxon>Hyphomicrobiales</taxon>
        <taxon>Nitrobacteraceae</taxon>
        <taxon>Bradyrhizobium</taxon>
    </lineage>
</organism>
<dbReference type="GO" id="GO:0009055">
    <property type="term" value="F:electron transfer activity"/>
    <property type="evidence" value="ECO:0007669"/>
    <property type="project" value="InterPro"/>
</dbReference>
<dbReference type="Gene3D" id="1.10.760.10">
    <property type="entry name" value="Cytochrome c-like domain"/>
    <property type="match status" value="1"/>
</dbReference>
<dbReference type="PRINTS" id="PR00605">
    <property type="entry name" value="CYTCHROMECIC"/>
</dbReference>
<reference evidence="12 13" key="1">
    <citation type="submission" date="2016-11" db="EMBL/GenBank/DDBJ databases">
        <authorList>
            <person name="Jaros S."/>
            <person name="Januszkiewicz K."/>
            <person name="Wedrychowicz H."/>
        </authorList>
    </citation>
    <scope>NUCLEOTIDE SEQUENCE [LARGE SCALE GENOMIC DNA]</scope>
    <source>
        <strain evidence="12 13">GAS138</strain>
    </source>
</reference>
<dbReference type="GO" id="GO:0020037">
    <property type="term" value="F:heme binding"/>
    <property type="evidence" value="ECO:0007669"/>
    <property type="project" value="InterPro"/>
</dbReference>
<comment type="cofactor">
    <cofactor evidence="1">
        <name>heme c</name>
        <dbReference type="ChEBI" id="CHEBI:61717"/>
    </cofactor>
</comment>
<evidence type="ECO:0000313" key="12">
    <source>
        <dbReference type="EMBL" id="SHH97615.1"/>
    </source>
</evidence>
<evidence type="ECO:0000256" key="1">
    <source>
        <dbReference type="ARBA" id="ARBA00001926"/>
    </source>
</evidence>
<evidence type="ECO:0000256" key="2">
    <source>
        <dbReference type="ARBA" id="ARBA00022448"/>
    </source>
</evidence>
<feature type="region of interest" description="Disordered" evidence="9">
    <location>
        <begin position="37"/>
        <end position="68"/>
    </location>
</feature>
<feature type="chain" id="PRO_5011957476" evidence="10">
    <location>
        <begin position="36"/>
        <end position="173"/>
    </location>
</feature>
<dbReference type="Pfam" id="PF13442">
    <property type="entry name" value="Cytochrome_CBB3"/>
    <property type="match status" value="1"/>
</dbReference>
<dbReference type="InterPro" id="IPR050597">
    <property type="entry name" value="Cytochrome_c_Oxidase_Subunit"/>
</dbReference>
<evidence type="ECO:0000256" key="4">
    <source>
        <dbReference type="ARBA" id="ARBA00022660"/>
    </source>
</evidence>
<evidence type="ECO:0000256" key="8">
    <source>
        <dbReference type="PROSITE-ProRule" id="PRU00433"/>
    </source>
</evidence>
<evidence type="ECO:0000256" key="3">
    <source>
        <dbReference type="ARBA" id="ARBA00022617"/>
    </source>
</evidence>
<keyword evidence="7 8" id="KW-0408">Iron</keyword>
<dbReference type="EMBL" id="LT670817">
    <property type="protein sequence ID" value="SHH97615.1"/>
    <property type="molecule type" value="Genomic_DNA"/>
</dbReference>
<keyword evidence="3 8" id="KW-0349">Heme</keyword>
<evidence type="ECO:0000256" key="6">
    <source>
        <dbReference type="ARBA" id="ARBA00022982"/>
    </source>
</evidence>
<proteinExistence type="predicted"/>
<evidence type="ECO:0000259" key="11">
    <source>
        <dbReference type="PROSITE" id="PS51007"/>
    </source>
</evidence>
<dbReference type="OrthoDB" id="9811281at2"/>
<accession>A0A1M5XCP0</accession>
<dbReference type="Proteomes" id="UP000189796">
    <property type="component" value="Chromosome I"/>
</dbReference>
<sequence>MSSLSQNPERCTAATQLLPIALLTLLALSANNASAQDTVPAAQHGPNEVSVSGLFPNGGTPPPQDPIGARFDGNQFAIAAGKELFGQMNCTGCHFNGGGGMGPALMSGHWRYGGRIDQIYASIAQGRPNGMPSWQDSLQPQQIWELAAYVKSLAASAASSASQAAAPGTSVKP</sequence>
<evidence type="ECO:0000256" key="10">
    <source>
        <dbReference type="SAM" id="SignalP"/>
    </source>
</evidence>